<sequence length="200" mass="21764">MSFEPLTGKLLLADLDLHDPHFLKSVVLLVEHNTEGAFGLVVNRALGLTAEQIVHEQSQGVRFPLRRGKISLYGGGPVENQAVFTLHTGLEPGSCSPAVRELAPGLFFEPSFPAVRDYVSGVSPEYPPDDVPTVRLYLGYAGWAGGQLEAEMSEGAWQVLQAEASLIFQTPPTEMWQRAMELKGGFWGIVAQTGFKPSLN</sequence>
<reference evidence="1" key="1">
    <citation type="submission" date="2020-05" db="EMBL/GenBank/DDBJ databases">
        <authorList>
            <person name="Chiriac C."/>
            <person name="Salcher M."/>
            <person name="Ghai R."/>
            <person name="Kavagutti S V."/>
        </authorList>
    </citation>
    <scope>NUCLEOTIDE SEQUENCE</scope>
</reference>
<dbReference type="Gene3D" id="3.40.1740.10">
    <property type="entry name" value="VC0467-like"/>
    <property type="match status" value="1"/>
</dbReference>
<dbReference type="GO" id="GO:0005829">
    <property type="term" value="C:cytosol"/>
    <property type="evidence" value="ECO:0007669"/>
    <property type="project" value="TreeGrafter"/>
</dbReference>
<accession>A0A6J7RZW4</accession>
<evidence type="ECO:0000313" key="1">
    <source>
        <dbReference type="EMBL" id="CAB5033908.1"/>
    </source>
</evidence>
<dbReference type="InterPro" id="IPR003774">
    <property type="entry name" value="AlgH-like"/>
</dbReference>
<protein>
    <submittedName>
        <fullName evidence="1">Unannotated protein</fullName>
    </submittedName>
</protein>
<dbReference type="PANTHER" id="PTHR30327">
    <property type="entry name" value="UNCHARACTERIZED PROTEIN YQGE"/>
    <property type="match status" value="1"/>
</dbReference>
<name>A0A6J7RZW4_9ZZZZ</name>
<proteinExistence type="inferred from homology"/>
<dbReference type="AlphaFoldDB" id="A0A6J7RZW4"/>
<gene>
    <name evidence="1" type="ORF">UFOPK4112_01970</name>
</gene>
<dbReference type="PANTHER" id="PTHR30327:SF1">
    <property type="entry name" value="UPF0301 PROTEIN YQGE"/>
    <property type="match status" value="1"/>
</dbReference>
<dbReference type="HAMAP" id="MF_00758">
    <property type="entry name" value="UPF0301"/>
    <property type="match status" value="1"/>
</dbReference>
<dbReference type="EMBL" id="CAFBPM010000050">
    <property type="protein sequence ID" value="CAB5033908.1"/>
    <property type="molecule type" value="Genomic_DNA"/>
</dbReference>
<organism evidence="1">
    <name type="scientific">freshwater metagenome</name>
    <dbReference type="NCBI Taxonomy" id="449393"/>
    <lineage>
        <taxon>unclassified sequences</taxon>
        <taxon>metagenomes</taxon>
        <taxon>ecological metagenomes</taxon>
    </lineage>
</organism>
<dbReference type="SUPFAM" id="SSF143456">
    <property type="entry name" value="VC0467-like"/>
    <property type="match status" value="1"/>
</dbReference>
<dbReference type="Pfam" id="PF02622">
    <property type="entry name" value="DUF179"/>
    <property type="match status" value="1"/>
</dbReference>